<organism evidence="1 2">
    <name type="scientific">Acaulospora colombiana</name>
    <dbReference type="NCBI Taxonomy" id="27376"/>
    <lineage>
        <taxon>Eukaryota</taxon>
        <taxon>Fungi</taxon>
        <taxon>Fungi incertae sedis</taxon>
        <taxon>Mucoromycota</taxon>
        <taxon>Glomeromycotina</taxon>
        <taxon>Glomeromycetes</taxon>
        <taxon>Diversisporales</taxon>
        <taxon>Acaulosporaceae</taxon>
        <taxon>Acaulospora</taxon>
    </lineage>
</organism>
<comment type="caution">
    <text evidence="1">The sequence shown here is derived from an EMBL/GenBank/DDBJ whole genome shotgun (WGS) entry which is preliminary data.</text>
</comment>
<dbReference type="Proteomes" id="UP000789525">
    <property type="component" value="Unassembled WGS sequence"/>
</dbReference>
<evidence type="ECO:0000313" key="2">
    <source>
        <dbReference type="Proteomes" id="UP000789525"/>
    </source>
</evidence>
<protein>
    <submittedName>
        <fullName evidence="1">14835_t:CDS:1</fullName>
    </submittedName>
</protein>
<accession>A0ACA9QS75</accession>
<evidence type="ECO:0000313" key="1">
    <source>
        <dbReference type="EMBL" id="CAG8763198.1"/>
    </source>
</evidence>
<keyword evidence="2" id="KW-1185">Reference proteome</keyword>
<sequence>DRFDIKDFVGAVSDKLITQSQEEPGRMLIAIRKDLQQRTEQMEKSVRQGEKEFSARMKGLNDNFEVLPSRPRESPPNAPN</sequence>
<dbReference type="EMBL" id="CAJVPT010060142">
    <property type="protein sequence ID" value="CAG8763198.1"/>
    <property type="molecule type" value="Genomic_DNA"/>
</dbReference>
<reference evidence="1" key="1">
    <citation type="submission" date="2021-06" db="EMBL/GenBank/DDBJ databases">
        <authorList>
            <person name="Kallberg Y."/>
            <person name="Tangrot J."/>
            <person name="Rosling A."/>
        </authorList>
    </citation>
    <scope>NUCLEOTIDE SEQUENCE</scope>
    <source>
        <strain evidence="1">CL356</strain>
    </source>
</reference>
<feature type="non-terminal residue" evidence="1">
    <location>
        <position position="1"/>
    </location>
</feature>
<name>A0ACA9QS75_9GLOM</name>
<proteinExistence type="predicted"/>
<gene>
    <name evidence="1" type="ORF">ACOLOM_LOCUS13304</name>
</gene>